<comment type="caution">
    <text evidence="2">The sequence shown here is derived from an EMBL/GenBank/DDBJ whole genome shotgun (WGS) entry which is preliminary data.</text>
</comment>
<dbReference type="OrthoDB" id="509198at2"/>
<keyword evidence="3" id="KW-1185">Reference proteome</keyword>
<dbReference type="PANTHER" id="PTHR33926:SF4">
    <property type="entry name" value="PROTEIN TIC 22, CHLOROPLASTIC"/>
    <property type="match status" value="1"/>
</dbReference>
<dbReference type="GO" id="GO:0015031">
    <property type="term" value="P:protein transport"/>
    <property type="evidence" value="ECO:0007669"/>
    <property type="project" value="InterPro"/>
</dbReference>
<dbReference type="PANTHER" id="PTHR33926">
    <property type="entry name" value="PROTEIN TIC 22, CHLOROPLASTIC"/>
    <property type="match status" value="1"/>
</dbReference>
<feature type="region of interest" description="Disordered" evidence="1">
    <location>
        <begin position="234"/>
        <end position="258"/>
    </location>
</feature>
<dbReference type="Proteomes" id="UP000239001">
    <property type="component" value="Unassembled WGS sequence"/>
</dbReference>
<sequence>MKSFVRWTAIGSLVGGALLTSFLGTGLKALALPEDQVVKTLQTVPVFAIADDKGIPLVAVGQDNKKVAGIFISQQDAQNFYQKLQKDQPDVASKVKIQTVSLAQVYKLQNTQKQPDGLMISYVPSPAEVEGAKQVLTASGEEYKGGVPLFVAKAGKEGGYLTINQNNQEIIPFFFEKSVLNEMVERFKKEKPDLASTVKIDVVPLESVIATLQQSNDEALTRIMLVPSEEAIRFARQSAPSTPQPAQNRPTTQPSPKK</sequence>
<evidence type="ECO:0000256" key="1">
    <source>
        <dbReference type="SAM" id="MobiDB-lite"/>
    </source>
</evidence>
<reference evidence="2 3" key="1">
    <citation type="submission" date="2018-03" db="EMBL/GenBank/DDBJ databases">
        <title>The ancient ancestry and fast evolution of plastids.</title>
        <authorList>
            <person name="Moore K.R."/>
            <person name="Magnabosco C."/>
            <person name="Momper L."/>
            <person name="Gold D.A."/>
            <person name="Bosak T."/>
            <person name="Fournier G.P."/>
        </authorList>
    </citation>
    <scope>NUCLEOTIDE SEQUENCE [LARGE SCALE GENOMIC DNA]</scope>
    <source>
        <strain evidence="2 3">CCALA 016</strain>
    </source>
</reference>
<protein>
    <recommendedName>
        <fullName evidence="4">Tic22 family protein</fullName>
    </recommendedName>
</protein>
<dbReference type="Pfam" id="PF04278">
    <property type="entry name" value="Tic22"/>
    <property type="match status" value="1"/>
</dbReference>
<accession>A0A2T1LYT6</accession>
<gene>
    <name evidence="2" type="ORF">C7H19_09765</name>
</gene>
<organism evidence="2 3">
    <name type="scientific">Aphanothece hegewaldii CCALA 016</name>
    <dbReference type="NCBI Taxonomy" id="2107694"/>
    <lineage>
        <taxon>Bacteria</taxon>
        <taxon>Bacillati</taxon>
        <taxon>Cyanobacteriota</taxon>
        <taxon>Cyanophyceae</taxon>
        <taxon>Oscillatoriophycideae</taxon>
        <taxon>Chroococcales</taxon>
        <taxon>Aphanothecaceae</taxon>
        <taxon>Aphanothece</taxon>
    </lineage>
</organism>
<evidence type="ECO:0008006" key="4">
    <source>
        <dbReference type="Google" id="ProtNLM"/>
    </source>
</evidence>
<reference evidence="2 3" key="2">
    <citation type="submission" date="2018-03" db="EMBL/GenBank/DDBJ databases">
        <authorList>
            <person name="Keele B.F."/>
        </authorList>
    </citation>
    <scope>NUCLEOTIDE SEQUENCE [LARGE SCALE GENOMIC DNA]</scope>
    <source>
        <strain evidence="2 3">CCALA 016</strain>
    </source>
</reference>
<dbReference type="EMBL" id="PXOH01000008">
    <property type="protein sequence ID" value="PSF37568.1"/>
    <property type="molecule type" value="Genomic_DNA"/>
</dbReference>
<evidence type="ECO:0000313" key="2">
    <source>
        <dbReference type="EMBL" id="PSF37568.1"/>
    </source>
</evidence>
<dbReference type="Gene3D" id="3.40.1350.100">
    <property type="match status" value="2"/>
</dbReference>
<dbReference type="AlphaFoldDB" id="A0A2T1LYT6"/>
<feature type="compositionally biased region" description="Polar residues" evidence="1">
    <location>
        <begin position="238"/>
        <end position="258"/>
    </location>
</feature>
<dbReference type="InterPro" id="IPR007378">
    <property type="entry name" value="Tic22-like"/>
</dbReference>
<evidence type="ECO:0000313" key="3">
    <source>
        <dbReference type="Proteomes" id="UP000239001"/>
    </source>
</evidence>
<proteinExistence type="predicted"/>
<name>A0A2T1LYT6_9CHRO</name>